<feature type="domain" description="EF-hand" evidence="20">
    <location>
        <begin position="383"/>
        <end position="418"/>
    </location>
</feature>
<dbReference type="STRING" id="981085.W9RAM3"/>
<evidence type="ECO:0000256" key="12">
    <source>
        <dbReference type="ARBA" id="ARBA00022946"/>
    </source>
</evidence>
<evidence type="ECO:0000256" key="19">
    <source>
        <dbReference type="ARBA" id="ARBA00049010"/>
    </source>
</evidence>
<dbReference type="OrthoDB" id="3244603at2759"/>
<dbReference type="Pfam" id="PF07992">
    <property type="entry name" value="Pyr_redox_2"/>
    <property type="match status" value="1"/>
</dbReference>
<keyword evidence="7" id="KW-0479">Metal-binding</keyword>
<evidence type="ECO:0000256" key="13">
    <source>
        <dbReference type="ARBA" id="ARBA00023002"/>
    </source>
</evidence>
<dbReference type="Proteomes" id="UP000030645">
    <property type="component" value="Unassembled WGS sequence"/>
</dbReference>
<keyword evidence="15" id="KW-0496">Mitochondrion</keyword>
<dbReference type="PROSITE" id="PS00018">
    <property type="entry name" value="EF_HAND_1"/>
    <property type="match status" value="1"/>
</dbReference>
<gene>
    <name evidence="21" type="ORF">L484_022192</name>
</gene>
<evidence type="ECO:0000256" key="2">
    <source>
        <dbReference type="ARBA" id="ARBA00004137"/>
    </source>
</evidence>
<dbReference type="PRINTS" id="PR00368">
    <property type="entry name" value="FADPNR"/>
</dbReference>
<evidence type="ECO:0000256" key="17">
    <source>
        <dbReference type="ARBA" id="ARBA00023140"/>
    </source>
</evidence>
<dbReference type="EC" id="1.6.5.9" evidence="5"/>
<name>W9RAM3_9ROSA</name>
<comment type="catalytic activity">
    <reaction evidence="18">
        <text>a quinone + NADH + H(+) = a quinol + NAD(+)</text>
        <dbReference type="Rhea" id="RHEA:46160"/>
        <dbReference type="ChEBI" id="CHEBI:15378"/>
        <dbReference type="ChEBI" id="CHEBI:24646"/>
        <dbReference type="ChEBI" id="CHEBI:57540"/>
        <dbReference type="ChEBI" id="CHEBI:57945"/>
        <dbReference type="ChEBI" id="CHEBI:132124"/>
        <dbReference type="EC" id="1.6.5.9"/>
    </reaction>
</comment>
<evidence type="ECO:0000256" key="18">
    <source>
        <dbReference type="ARBA" id="ARBA00047599"/>
    </source>
</evidence>
<dbReference type="PANTHER" id="PTHR43706:SF3">
    <property type="entry name" value="EXTERNAL ALTERNATIVE NAD(P)H-UBIQUINONE OXIDOREDUCTASE B1, MITOCHONDRIAL"/>
    <property type="match status" value="1"/>
</dbReference>
<dbReference type="InterPro" id="IPR011992">
    <property type="entry name" value="EF-hand-dom_pair"/>
</dbReference>
<accession>W9RAM3</accession>
<organism evidence="21 22">
    <name type="scientific">Morus notabilis</name>
    <dbReference type="NCBI Taxonomy" id="981085"/>
    <lineage>
        <taxon>Eukaryota</taxon>
        <taxon>Viridiplantae</taxon>
        <taxon>Streptophyta</taxon>
        <taxon>Embryophyta</taxon>
        <taxon>Tracheophyta</taxon>
        <taxon>Spermatophyta</taxon>
        <taxon>Magnoliopsida</taxon>
        <taxon>eudicotyledons</taxon>
        <taxon>Gunneridae</taxon>
        <taxon>Pentapetalae</taxon>
        <taxon>rosids</taxon>
        <taxon>fabids</taxon>
        <taxon>Rosales</taxon>
        <taxon>Moraceae</taxon>
        <taxon>Moreae</taxon>
        <taxon>Morus</taxon>
    </lineage>
</organism>
<evidence type="ECO:0000313" key="22">
    <source>
        <dbReference type="Proteomes" id="UP000030645"/>
    </source>
</evidence>
<reference evidence="22" key="1">
    <citation type="submission" date="2013-01" db="EMBL/GenBank/DDBJ databases">
        <title>Draft Genome Sequence of a Mulberry Tree, Morus notabilis C.K. Schneid.</title>
        <authorList>
            <person name="He N."/>
            <person name="Zhao S."/>
        </authorList>
    </citation>
    <scope>NUCLEOTIDE SEQUENCE</scope>
</reference>
<evidence type="ECO:0000256" key="16">
    <source>
        <dbReference type="ARBA" id="ARBA00023136"/>
    </source>
</evidence>
<dbReference type="GO" id="GO:0005777">
    <property type="term" value="C:peroxisome"/>
    <property type="evidence" value="ECO:0007669"/>
    <property type="project" value="UniProtKB-SubCell"/>
</dbReference>
<evidence type="ECO:0000256" key="4">
    <source>
        <dbReference type="ARBA" id="ARBA00005272"/>
    </source>
</evidence>
<dbReference type="AlphaFoldDB" id="W9RAM3"/>
<protein>
    <recommendedName>
        <fullName evidence="5">NADH:ubiquinone reductase (non-electrogenic)</fullName>
        <ecNumber evidence="5">1.6.5.9</ecNumber>
    </recommendedName>
</protein>
<dbReference type="InterPro" id="IPR002048">
    <property type="entry name" value="EF_hand_dom"/>
</dbReference>
<evidence type="ECO:0000256" key="6">
    <source>
        <dbReference type="ARBA" id="ARBA00022630"/>
    </source>
</evidence>
<comment type="cofactor">
    <cofactor evidence="1">
        <name>FAD</name>
        <dbReference type="ChEBI" id="CHEBI:57692"/>
    </cofactor>
</comment>
<dbReference type="InterPro" id="IPR054585">
    <property type="entry name" value="NDH2-like_C"/>
</dbReference>
<dbReference type="InterPro" id="IPR018247">
    <property type="entry name" value="EF_Hand_1_Ca_BS"/>
</dbReference>
<keyword evidence="17" id="KW-0576">Peroxisome</keyword>
<evidence type="ECO:0000256" key="11">
    <source>
        <dbReference type="ARBA" id="ARBA00022857"/>
    </source>
</evidence>
<dbReference type="InterPro" id="IPR045024">
    <property type="entry name" value="NDH-2"/>
</dbReference>
<dbReference type="PROSITE" id="PS50222">
    <property type="entry name" value="EF_HAND_2"/>
    <property type="match status" value="1"/>
</dbReference>
<evidence type="ECO:0000256" key="14">
    <source>
        <dbReference type="ARBA" id="ARBA00023027"/>
    </source>
</evidence>
<evidence type="ECO:0000256" key="8">
    <source>
        <dbReference type="ARBA" id="ARBA00022792"/>
    </source>
</evidence>
<evidence type="ECO:0000256" key="1">
    <source>
        <dbReference type="ARBA" id="ARBA00001974"/>
    </source>
</evidence>
<dbReference type="PANTHER" id="PTHR43706">
    <property type="entry name" value="NADH DEHYDROGENASE"/>
    <property type="match status" value="1"/>
</dbReference>
<dbReference type="InterPro" id="IPR023753">
    <property type="entry name" value="FAD/NAD-binding_dom"/>
</dbReference>
<dbReference type="Pfam" id="PF22366">
    <property type="entry name" value="NDH2_C"/>
    <property type="match status" value="1"/>
</dbReference>
<dbReference type="GO" id="GO:0005509">
    <property type="term" value="F:calcium ion binding"/>
    <property type="evidence" value="ECO:0007669"/>
    <property type="project" value="InterPro"/>
</dbReference>
<keyword evidence="11" id="KW-0521">NADP</keyword>
<dbReference type="KEGG" id="mnt:21405014"/>
<evidence type="ECO:0000256" key="10">
    <source>
        <dbReference type="ARBA" id="ARBA00022837"/>
    </source>
</evidence>
<evidence type="ECO:0000256" key="7">
    <source>
        <dbReference type="ARBA" id="ARBA00022723"/>
    </source>
</evidence>
<evidence type="ECO:0000256" key="3">
    <source>
        <dbReference type="ARBA" id="ARBA00004275"/>
    </source>
</evidence>
<evidence type="ECO:0000256" key="5">
    <source>
        <dbReference type="ARBA" id="ARBA00012637"/>
    </source>
</evidence>
<sequence length="582" mass="65040">MTIFSFFTRASQAFHGYPVASKLILVSTLTLSAGGLVAYSESESDIGCPGGVVDQNENRKKRVVVLGTGWAGTSFLKDLDSSKYDVQVVSPRNYFAFTPLLPSVTCGTVEARSIVEPIRKIIKKRNGEVQFFEAECVKIDASNKKIMCRSNIDNNLVGNDEFSLEYDYLVIAIGSQVNTFNTPGVIENCHFLKEVEDAQKIRRSVIDCFEKTILPGLSEEERRANLHFVVVGGGPTGVEFSAELHDFLEEDLYKLYPGVKDLVKITVIQSGDHILNTFDERISSFAEMKFARDGIHVQTGCRVVSVSDKEITMKVKSTGETCSVPHGLVVWSTGIGTRPVVRDFMEQIGQGKRRILATDEWLRVKGCENVYAIGDCATIDQRKIMEDIAAIFEAADEDKSGFLTVGELRAVLDDIIIRYPQFDLYLKSKHLADVTDLLKDSEGNERKEVDIEGFGLVLSHVDSQMKSLPATAQVAAQQGSYLSRCFNRRDHFEKNPEGPRRFKGSGHHVFRPFQYKHFGQFAPLGGEQAAAELPGDWVSMGHSTQWLWYSVYASKQVSWRTRVLVVSDWTRKFIFGRDSSGI</sequence>
<keyword evidence="16" id="KW-0472">Membrane</keyword>
<comment type="subcellular location">
    <subcellularLocation>
        <location evidence="2">Mitochondrion inner membrane</location>
        <topology evidence="2">Peripheral membrane protein</topology>
        <orientation evidence="2">Intermembrane side</orientation>
    </subcellularLocation>
    <subcellularLocation>
        <location evidence="3">Peroxisome</location>
    </subcellularLocation>
</comment>
<evidence type="ECO:0000256" key="9">
    <source>
        <dbReference type="ARBA" id="ARBA00022827"/>
    </source>
</evidence>
<comment type="similarity">
    <text evidence="4">Belongs to the NADH dehydrogenase family.</text>
</comment>
<keyword evidence="8" id="KW-0999">Mitochondrion inner membrane</keyword>
<keyword evidence="13" id="KW-0560">Oxidoreductase</keyword>
<proteinExistence type="inferred from homology"/>
<keyword evidence="9" id="KW-0274">FAD</keyword>
<dbReference type="SUPFAM" id="SSF51905">
    <property type="entry name" value="FAD/NAD(P)-binding domain"/>
    <property type="match status" value="2"/>
</dbReference>
<keyword evidence="6" id="KW-0285">Flavoprotein</keyword>
<keyword evidence="12" id="KW-0809">Transit peptide</keyword>
<dbReference type="eggNOG" id="KOG2495">
    <property type="taxonomic scope" value="Eukaryota"/>
</dbReference>
<evidence type="ECO:0000313" key="21">
    <source>
        <dbReference type="EMBL" id="EXB62304.1"/>
    </source>
</evidence>
<dbReference type="Gene3D" id="3.50.50.100">
    <property type="match status" value="2"/>
</dbReference>
<keyword evidence="22" id="KW-1185">Reference proteome</keyword>
<comment type="catalytic activity">
    <reaction evidence="19">
        <text>a ubiquinone + NADH + H(+) = a ubiquinol + NAD(+)</text>
        <dbReference type="Rhea" id="RHEA:23152"/>
        <dbReference type="Rhea" id="RHEA-COMP:9565"/>
        <dbReference type="Rhea" id="RHEA-COMP:9566"/>
        <dbReference type="ChEBI" id="CHEBI:15378"/>
        <dbReference type="ChEBI" id="CHEBI:16389"/>
        <dbReference type="ChEBI" id="CHEBI:17976"/>
        <dbReference type="ChEBI" id="CHEBI:57540"/>
        <dbReference type="ChEBI" id="CHEBI:57945"/>
    </reaction>
</comment>
<evidence type="ECO:0000256" key="15">
    <source>
        <dbReference type="ARBA" id="ARBA00023128"/>
    </source>
</evidence>
<dbReference type="GO" id="GO:0005743">
    <property type="term" value="C:mitochondrial inner membrane"/>
    <property type="evidence" value="ECO:0007669"/>
    <property type="project" value="UniProtKB-SubCell"/>
</dbReference>
<dbReference type="SUPFAM" id="SSF47473">
    <property type="entry name" value="EF-hand"/>
    <property type="match status" value="1"/>
</dbReference>
<keyword evidence="14" id="KW-0520">NAD</keyword>
<dbReference type="GO" id="GO:0050136">
    <property type="term" value="F:NADH dehydrogenase (quinone) (non-electrogenic) activity"/>
    <property type="evidence" value="ECO:0007669"/>
    <property type="project" value="UniProtKB-EC"/>
</dbReference>
<keyword evidence="21" id="KW-0830">Ubiquinone</keyword>
<keyword evidence="10" id="KW-0106">Calcium</keyword>
<evidence type="ECO:0000259" key="20">
    <source>
        <dbReference type="PROSITE" id="PS50222"/>
    </source>
</evidence>
<dbReference type="EMBL" id="KE344442">
    <property type="protein sequence ID" value="EXB62304.1"/>
    <property type="molecule type" value="Genomic_DNA"/>
</dbReference>
<dbReference type="FunFam" id="3.50.50.100:FF:000002">
    <property type="entry name" value="External alternative NAD(P)H-ubiquinone oxidoreductase B1, mitochondrial"/>
    <property type="match status" value="1"/>
</dbReference>
<dbReference type="InterPro" id="IPR036188">
    <property type="entry name" value="FAD/NAD-bd_sf"/>
</dbReference>
<dbReference type="FunFam" id="3.50.50.100:FF:000008">
    <property type="entry name" value="External alternative NAD(P)H-ubiquinone oxidoreductase B1, mitochondrial"/>
    <property type="match status" value="1"/>
</dbReference>